<keyword evidence="4" id="KW-0966">Cell projection</keyword>
<reference evidence="4 5" key="1">
    <citation type="submission" date="2016-10" db="EMBL/GenBank/DDBJ databases">
        <authorList>
            <person name="de Groot N.N."/>
        </authorList>
    </citation>
    <scope>NUCLEOTIDE SEQUENCE [LARGE SCALE GENOMIC DNA]</scope>
    <source>
        <strain evidence="4 5">DSM 22489</strain>
    </source>
</reference>
<organism evidence="4 5">
    <name type="scientific">Bryocella elongata</name>
    <dbReference type="NCBI Taxonomy" id="863522"/>
    <lineage>
        <taxon>Bacteria</taxon>
        <taxon>Pseudomonadati</taxon>
        <taxon>Acidobacteriota</taxon>
        <taxon>Terriglobia</taxon>
        <taxon>Terriglobales</taxon>
        <taxon>Acidobacteriaceae</taxon>
        <taxon>Bryocella</taxon>
    </lineage>
</organism>
<dbReference type="PANTHER" id="PTHR30531:SF12">
    <property type="entry name" value="FLAGELLAR BIOSYNTHETIC PROTEIN FLHB"/>
    <property type="match status" value="1"/>
</dbReference>
<dbReference type="InterPro" id="IPR006135">
    <property type="entry name" value="T3SS_substrate_exporter"/>
</dbReference>
<dbReference type="EMBL" id="FNVA01000001">
    <property type="protein sequence ID" value="SEF62908.1"/>
    <property type="molecule type" value="Genomic_DNA"/>
</dbReference>
<feature type="transmembrane region" description="Helical" evidence="3">
    <location>
        <begin position="176"/>
        <end position="206"/>
    </location>
</feature>
<feature type="compositionally biased region" description="Polar residues" evidence="2">
    <location>
        <begin position="368"/>
        <end position="384"/>
    </location>
</feature>
<feature type="compositionally biased region" description="Basic and acidic residues" evidence="2">
    <location>
        <begin position="351"/>
        <end position="362"/>
    </location>
</feature>
<keyword evidence="4" id="KW-0282">Flagellum</keyword>
<sequence>MADPQKTEQATEHRRNKAREEGSVARSRELPNVLAMGAVAATLSFMMPSAVPHWTHLYRELLDVAINEDLRPTSPIFFWSALEVMRWIAPLLLVALAVSVGAGYAQGGFVFAPNALQPKFERFDPSKKLGQMFSPLGLSNVAKSLLPFGAIAWMTASAFEKAWPQLITATDMSLRGFGAFVGSIIMGLVWKAGMVLLAWSGVDYLLTWRKIEGDMKMSKQEVKEESKDVDGNPLIKRRLRQVARMMRRKWSMKAAATATVVITNPTHYAVALKYTPDMDAPIIVAKGLDLVAQKIKEVARDAGVMLIENRPLAQALYKTVAVGDTIPAKLYQGVAEILVLVYKAQADVQRAEAARRSRDASGRAKPSQPAQNQPTSQQRQGNSR</sequence>
<proteinExistence type="inferred from homology"/>
<feature type="region of interest" description="Disordered" evidence="2">
    <location>
        <begin position="351"/>
        <end position="384"/>
    </location>
</feature>
<comment type="similarity">
    <text evidence="1">Belongs to the type III secretion exporter family.</text>
</comment>
<feature type="transmembrane region" description="Helical" evidence="3">
    <location>
        <begin position="33"/>
        <end position="51"/>
    </location>
</feature>
<feature type="region of interest" description="Disordered" evidence="2">
    <location>
        <begin position="1"/>
        <end position="25"/>
    </location>
</feature>
<dbReference type="GO" id="GO:0009306">
    <property type="term" value="P:protein secretion"/>
    <property type="evidence" value="ECO:0007669"/>
    <property type="project" value="InterPro"/>
</dbReference>
<name>A0A1H5TL26_9BACT</name>
<dbReference type="Proteomes" id="UP000236728">
    <property type="component" value="Unassembled WGS sequence"/>
</dbReference>
<evidence type="ECO:0000256" key="3">
    <source>
        <dbReference type="SAM" id="Phobius"/>
    </source>
</evidence>
<dbReference type="Gene3D" id="3.40.1690.10">
    <property type="entry name" value="secretion proteins EscU"/>
    <property type="match status" value="1"/>
</dbReference>
<keyword evidence="4" id="KW-0969">Cilium</keyword>
<keyword evidence="3" id="KW-0812">Transmembrane</keyword>
<keyword evidence="3" id="KW-0472">Membrane</keyword>
<evidence type="ECO:0000256" key="1">
    <source>
        <dbReference type="ARBA" id="ARBA00010690"/>
    </source>
</evidence>
<evidence type="ECO:0000313" key="5">
    <source>
        <dbReference type="Proteomes" id="UP000236728"/>
    </source>
</evidence>
<keyword evidence="3" id="KW-1133">Transmembrane helix</keyword>
<dbReference type="PANTHER" id="PTHR30531">
    <property type="entry name" value="FLAGELLAR BIOSYNTHETIC PROTEIN FLHB"/>
    <property type="match status" value="1"/>
</dbReference>
<protein>
    <submittedName>
        <fullName evidence="4">Flagellar biosynthetic protein FlhB</fullName>
    </submittedName>
</protein>
<gene>
    <name evidence="4" type="ORF">SAMN05421819_0635</name>
</gene>
<evidence type="ECO:0000256" key="2">
    <source>
        <dbReference type="SAM" id="MobiDB-lite"/>
    </source>
</evidence>
<keyword evidence="5" id="KW-1185">Reference proteome</keyword>
<dbReference type="AlphaFoldDB" id="A0A1H5TL26"/>
<dbReference type="SUPFAM" id="SSF160544">
    <property type="entry name" value="EscU C-terminal domain-like"/>
    <property type="match status" value="1"/>
</dbReference>
<dbReference type="PRINTS" id="PR00950">
    <property type="entry name" value="TYPE3IMSPROT"/>
</dbReference>
<evidence type="ECO:0000313" key="4">
    <source>
        <dbReference type="EMBL" id="SEF62908.1"/>
    </source>
</evidence>
<feature type="transmembrane region" description="Helical" evidence="3">
    <location>
        <begin position="87"/>
        <end position="112"/>
    </location>
</feature>
<dbReference type="Pfam" id="PF01312">
    <property type="entry name" value="Bac_export_2"/>
    <property type="match status" value="1"/>
</dbReference>
<dbReference type="OrthoDB" id="9807950at2"/>
<dbReference type="GO" id="GO:0005886">
    <property type="term" value="C:plasma membrane"/>
    <property type="evidence" value="ECO:0007669"/>
    <property type="project" value="TreeGrafter"/>
</dbReference>
<dbReference type="RefSeq" id="WP_103931538.1">
    <property type="nucleotide sequence ID" value="NZ_FNVA01000001.1"/>
</dbReference>
<dbReference type="InterPro" id="IPR029025">
    <property type="entry name" value="T3SS_substrate_exporter_C"/>
</dbReference>
<accession>A0A1H5TL26</accession>